<evidence type="ECO:0000313" key="2">
    <source>
        <dbReference type="EMBL" id="PWA35749.1"/>
    </source>
</evidence>
<dbReference type="EMBL" id="PKPP01019443">
    <property type="protein sequence ID" value="PWA35749.1"/>
    <property type="molecule type" value="Genomic_DNA"/>
</dbReference>
<evidence type="ECO:0000313" key="3">
    <source>
        <dbReference type="Proteomes" id="UP000245207"/>
    </source>
</evidence>
<gene>
    <name evidence="2" type="ORF">CTI12_AA606590</name>
</gene>
<dbReference type="Proteomes" id="UP000245207">
    <property type="component" value="Unassembled WGS sequence"/>
</dbReference>
<dbReference type="AlphaFoldDB" id="A0A2U1KG67"/>
<organism evidence="2 3">
    <name type="scientific">Artemisia annua</name>
    <name type="common">Sweet wormwood</name>
    <dbReference type="NCBI Taxonomy" id="35608"/>
    <lineage>
        <taxon>Eukaryota</taxon>
        <taxon>Viridiplantae</taxon>
        <taxon>Streptophyta</taxon>
        <taxon>Embryophyta</taxon>
        <taxon>Tracheophyta</taxon>
        <taxon>Spermatophyta</taxon>
        <taxon>Magnoliopsida</taxon>
        <taxon>eudicotyledons</taxon>
        <taxon>Gunneridae</taxon>
        <taxon>Pentapetalae</taxon>
        <taxon>asterids</taxon>
        <taxon>campanulids</taxon>
        <taxon>Asterales</taxon>
        <taxon>Asteraceae</taxon>
        <taxon>Asteroideae</taxon>
        <taxon>Anthemideae</taxon>
        <taxon>Artemisiinae</taxon>
        <taxon>Artemisia</taxon>
    </lineage>
</organism>
<proteinExistence type="predicted"/>
<name>A0A2U1KG67_ARTAN</name>
<comment type="caution">
    <text evidence="2">The sequence shown here is derived from an EMBL/GenBank/DDBJ whole genome shotgun (WGS) entry which is preliminary data.</text>
</comment>
<evidence type="ECO:0000256" key="1">
    <source>
        <dbReference type="SAM" id="MobiDB-lite"/>
    </source>
</evidence>
<sequence length="122" mass="13633">MVVSILLSCSRKCWSVAKSKKVDKTTWQSSDAVENIVNDSDSDKVKNVFEEKNTSIGGTMCKEKGEGVSQEHIDDTRKKVGVPPKKTGIWSDKNVDFDLLMKDDEKSILHDLQESDDDADLL</sequence>
<reference evidence="2 3" key="1">
    <citation type="journal article" date="2018" name="Mol. Plant">
        <title>The genome of Artemisia annua provides insight into the evolution of Asteraceae family and artemisinin biosynthesis.</title>
        <authorList>
            <person name="Shen Q."/>
            <person name="Zhang L."/>
            <person name="Liao Z."/>
            <person name="Wang S."/>
            <person name="Yan T."/>
            <person name="Shi P."/>
            <person name="Liu M."/>
            <person name="Fu X."/>
            <person name="Pan Q."/>
            <person name="Wang Y."/>
            <person name="Lv Z."/>
            <person name="Lu X."/>
            <person name="Zhang F."/>
            <person name="Jiang W."/>
            <person name="Ma Y."/>
            <person name="Chen M."/>
            <person name="Hao X."/>
            <person name="Li L."/>
            <person name="Tang Y."/>
            <person name="Lv G."/>
            <person name="Zhou Y."/>
            <person name="Sun X."/>
            <person name="Brodelius P.E."/>
            <person name="Rose J.K.C."/>
            <person name="Tang K."/>
        </authorList>
    </citation>
    <scope>NUCLEOTIDE SEQUENCE [LARGE SCALE GENOMIC DNA]</scope>
    <source>
        <strain evidence="3">cv. Huhao1</strain>
        <tissue evidence="2">Leaf</tissue>
    </source>
</reference>
<protein>
    <submittedName>
        <fullName evidence="2">Uncharacterized protein</fullName>
    </submittedName>
</protein>
<feature type="compositionally biased region" description="Basic and acidic residues" evidence="1">
    <location>
        <begin position="61"/>
        <end position="78"/>
    </location>
</feature>
<accession>A0A2U1KG67</accession>
<feature type="region of interest" description="Disordered" evidence="1">
    <location>
        <begin position="60"/>
        <end position="85"/>
    </location>
</feature>
<keyword evidence="3" id="KW-1185">Reference proteome</keyword>